<dbReference type="InterPro" id="IPR005590">
    <property type="entry name" value="DUF333"/>
</dbReference>
<dbReference type="Proteomes" id="UP001215549">
    <property type="component" value="Chromosome"/>
</dbReference>
<dbReference type="EMBL" id="CP067140">
    <property type="protein sequence ID" value="WCR03531.1"/>
    <property type="molecule type" value="Genomic_DNA"/>
</dbReference>
<reference evidence="1 2" key="1">
    <citation type="submission" date="2021-01" db="EMBL/GenBank/DDBJ databases">
        <title>Biogeographic distribution of Paracoccus.</title>
        <authorList>
            <person name="Hollensteiner J."/>
            <person name="Leineberger J."/>
            <person name="Brinkhoff T."/>
            <person name="Daniel R."/>
        </authorList>
    </citation>
    <scope>NUCLEOTIDE SEQUENCE [LARGE SCALE GENOMIC DNA]</scope>
    <source>
        <strain evidence="1 2">DSM 18447</strain>
    </source>
</reference>
<sequence>MNRSNWRTLVMYRAIMVVALIPLAGCSQKPMPIGKPNPASLHCVNQGGVVELRKEKQGTVGYCHLPDGRVVEEWELFRSAQAE</sequence>
<dbReference type="PANTHER" id="PTHR38008:SF2">
    <property type="entry name" value="HEMOLYSIN"/>
    <property type="match status" value="1"/>
</dbReference>
<accession>A0ABY7SCP0</accession>
<evidence type="ECO:0000313" key="2">
    <source>
        <dbReference type="Proteomes" id="UP001215549"/>
    </source>
</evidence>
<keyword evidence="2" id="KW-1185">Reference proteome</keyword>
<gene>
    <name evidence="1" type="ORF">JHX88_01775</name>
</gene>
<proteinExistence type="predicted"/>
<organism evidence="1 2">
    <name type="scientific">Paracoccus saliphilus</name>
    <dbReference type="NCBI Taxonomy" id="405559"/>
    <lineage>
        <taxon>Bacteria</taxon>
        <taxon>Pseudomonadati</taxon>
        <taxon>Pseudomonadota</taxon>
        <taxon>Alphaproteobacteria</taxon>
        <taxon>Rhodobacterales</taxon>
        <taxon>Paracoccaceae</taxon>
        <taxon>Paracoccus</taxon>
    </lineage>
</organism>
<dbReference type="PANTHER" id="PTHR38008">
    <property type="entry name" value="HEMOLYSIN-RELATED"/>
    <property type="match status" value="1"/>
</dbReference>
<protein>
    <submittedName>
        <fullName evidence="1">DUF333 domain-containing protein</fullName>
    </submittedName>
</protein>
<dbReference type="Pfam" id="PF03891">
    <property type="entry name" value="DUF333"/>
    <property type="match status" value="1"/>
</dbReference>
<name>A0ABY7SCP0_9RHOB</name>
<evidence type="ECO:0000313" key="1">
    <source>
        <dbReference type="EMBL" id="WCR03531.1"/>
    </source>
</evidence>